<dbReference type="InterPro" id="IPR021527">
    <property type="entry name" value="DUF2795"/>
</dbReference>
<dbReference type="EMBL" id="LLZU01000007">
    <property type="protein sequence ID" value="KRV50018.1"/>
    <property type="molecule type" value="Genomic_DNA"/>
</dbReference>
<organism evidence="1 2">
    <name type="scientific">Wenjunlia vitaminophila</name>
    <name type="common">Streptomyces vitaminophilus</name>
    <dbReference type="NCBI Taxonomy" id="76728"/>
    <lineage>
        <taxon>Bacteria</taxon>
        <taxon>Bacillati</taxon>
        <taxon>Actinomycetota</taxon>
        <taxon>Actinomycetes</taxon>
        <taxon>Kitasatosporales</taxon>
        <taxon>Streptomycetaceae</taxon>
        <taxon>Wenjunlia</taxon>
    </lineage>
</organism>
<evidence type="ECO:0000313" key="1">
    <source>
        <dbReference type="EMBL" id="KRV50018.1"/>
    </source>
</evidence>
<reference evidence="1 2" key="1">
    <citation type="submission" date="2015-10" db="EMBL/GenBank/DDBJ databases">
        <title>Draft genome sequence of pyrrolomycin-producing Streptomyces vitaminophilus.</title>
        <authorList>
            <person name="Graham D.E."/>
            <person name="Mahan K.M."/>
            <person name="Klingeman D.M."/>
            <person name="Hettich R.L."/>
            <person name="Parry R.J."/>
        </authorList>
    </citation>
    <scope>NUCLEOTIDE SEQUENCE [LARGE SCALE GENOMIC DNA]</scope>
    <source>
        <strain evidence="1 2">ATCC 31673</strain>
    </source>
</reference>
<comment type="caution">
    <text evidence="1">The sequence shown here is derived from an EMBL/GenBank/DDBJ whole genome shotgun (WGS) entry which is preliminary data.</text>
</comment>
<gene>
    <name evidence="1" type="ORF">AQ490_17470</name>
</gene>
<protein>
    <recommendedName>
        <fullName evidence="3">DUF2795 domain-containing protein</fullName>
    </recommendedName>
</protein>
<dbReference type="RefSeq" id="WP_018384623.1">
    <property type="nucleotide sequence ID" value="NZ_LLZU01000007.1"/>
</dbReference>
<dbReference type="Proteomes" id="UP000050867">
    <property type="component" value="Unassembled WGS sequence"/>
</dbReference>
<evidence type="ECO:0000313" key="2">
    <source>
        <dbReference type="Proteomes" id="UP000050867"/>
    </source>
</evidence>
<dbReference type="OrthoDB" id="6161020at2"/>
<sequence>MAEKRFSPIDIQKALHGAGYPAKAKDLAALARRNGADDRIVEMIEKSGQEQFDRPSEVQKAIFHSA</sequence>
<evidence type="ECO:0008006" key="3">
    <source>
        <dbReference type="Google" id="ProtNLM"/>
    </source>
</evidence>
<accession>A0A0T6LW02</accession>
<name>A0A0T6LW02_WENVI</name>
<proteinExistence type="predicted"/>
<dbReference type="Pfam" id="PF11387">
    <property type="entry name" value="DUF2795"/>
    <property type="match status" value="1"/>
</dbReference>
<dbReference type="AlphaFoldDB" id="A0A0T6LW02"/>
<keyword evidence="2" id="KW-1185">Reference proteome</keyword>